<gene>
    <name evidence="2" type="ORF">KK1_029872</name>
</gene>
<dbReference type="AlphaFoldDB" id="A0A151S0S9"/>
<proteinExistence type="predicted"/>
<dbReference type="InterPro" id="IPR044824">
    <property type="entry name" value="MAIN-like"/>
</dbReference>
<protein>
    <submittedName>
        <fullName evidence="2">Serine/threonine protein phosphatase 7 long form isogeny</fullName>
    </submittedName>
</protein>
<evidence type="ECO:0000313" key="3">
    <source>
        <dbReference type="Proteomes" id="UP000075243"/>
    </source>
</evidence>
<dbReference type="EMBL" id="KQ483500">
    <property type="protein sequence ID" value="KYP48410.1"/>
    <property type="molecule type" value="Genomic_DNA"/>
</dbReference>
<reference evidence="2" key="1">
    <citation type="journal article" date="2012" name="Nat. Biotechnol.">
        <title>Draft genome sequence of pigeonpea (Cajanus cajan), an orphan legume crop of resource-poor farmers.</title>
        <authorList>
            <person name="Varshney R.K."/>
            <person name="Chen W."/>
            <person name="Li Y."/>
            <person name="Bharti A.K."/>
            <person name="Saxena R.K."/>
            <person name="Schlueter J.A."/>
            <person name="Donoghue M.T."/>
            <person name="Azam S."/>
            <person name="Fan G."/>
            <person name="Whaley A.M."/>
            <person name="Farmer A.D."/>
            <person name="Sheridan J."/>
            <person name="Iwata A."/>
            <person name="Tuteja R."/>
            <person name="Penmetsa R.V."/>
            <person name="Wu W."/>
            <person name="Upadhyaya H.D."/>
            <person name="Yang S.P."/>
            <person name="Shah T."/>
            <person name="Saxena K.B."/>
            <person name="Michael T."/>
            <person name="McCombie W.R."/>
            <person name="Yang B."/>
            <person name="Zhang G."/>
            <person name="Yang H."/>
            <person name="Wang J."/>
            <person name="Spillane C."/>
            <person name="Cook D.R."/>
            <person name="May G.D."/>
            <person name="Xu X."/>
            <person name="Jackson S.A."/>
        </authorList>
    </citation>
    <scope>NUCLEOTIDE SEQUENCE [LARGE SCALE GENOMIC DNA]</scope>
</reference>
<keyword evidence="3" id="KW-1185">Reference proteome</keyword>
<dbReference type="InterPro" id="IPR019557">
    <property type="entry name" value="AminoTfrase-like_pln_mobile"/>
</dbReference>
<dbReference type="STRING" id="3821.A0A151S0S9"/>
<dbReference type="Gramene" id="C.cajan_30288.t">
    <property type="protein sequence ID" value="C.cajan_30288.t"/>
    <property type="gene ID" value="C.cajan_30288"/>
</dbReference>
<dbReference type="PANTHER" id="PTHR46033:SF8">
    <property type="entry name" value="PROTEIN MAINTENANCE OF MERISTEMS-LIKE"/>
    <property type="match status" value="1"/>
</dbReference>
<organism evidence="2 3">
    <name type="scientific">Cajanus cajan</name>
    <name type="common">Pigeon pea</name>
    <name type="synonym">Cajanus indicus</name>
    <dbReference type="NCBI Taxonomy" id="3821"/>
    <lineage>
        <taxon>Eukaryota</taxon>
        <taxon>Viridiplantae</taxon>
        <taxon>Streptophyta</taxon>
        <taxon>Embryophyta</taxon>
        <taxon>Tracheophyta</taxon>
        <taxon>Spermatophyta</taxon>
        <taxon>Magnoliopsida</taxon>
        <taxon>eudicotyledons</taxon>
        <taxon>Gunneridae</taxon>
        <taxon>Pentapetalae</taxon>
        <taxon>rosids</taxon>
        <taxon>fabids</taxon>
        <taxon>Fabales</taxon>
        <taxon>Fabaceae</taxon>
        <taxon>Papilionoideae</taxon>
        <taxon>50 kb inversion clade</taxon>
        <taxon>NPAAA clade</taxon>
        <taxon>indigoferoid/millettioid clade</taxon>
        <taxon>Phaseoleae</taxon>
        <taxon>Cajanus</taxon>
    </lineage>
</organism>
<sequence>MTTPDPRIKHLLEVAGFGEVAKIRHFKIDDCLITSLVERWRPETHIFHLLVGECTITLEYVALQLGLRIDGKPVTRPTFFDWDELCYELLGLPPKGEALVGSSIKLKWLKDHTITLPDEPTKQQLHQHCRAYILELIGGVIMPEKSGNRIHLMYLPLLAYLKRAGRYSWGSACLAHLYREMCRAIYPSSKKMGGCSLLLQSWAWYRMPSIQPRV</sequence>
<name>A0A151S0S9_CAJCA</name>
<dbReference type="PANTHER" id="PTHR46033">
    <property type="entry name" value="PROTEIN MAIN-LIKE 2"/>
    <property type="match status" value="1"/>
</dbReference>
<dbReference type="GO" id="GO:0010073">
    <property type="term" value="P:meristem maintenance"/>
    <property type="evidence" value="ECO:0007669"/>
    <property type="project" value="InterPro"/>
</dbReference>
<dbReference type="OMA" id="RCAFRTH"/>
<feature type="domain" description="Aminotransferase-like plant mobile" evidence="1">
    <location>
        <begin position="16"/>
        <end position="212"/>
    </location>
</feature>
<dbReference type="Proteomes" id="UP000075243">
    <property type="component" value="Unassembled WGS sequence"/>
</dbReference>
<evidence type="ECO:0000313" key="2">
    <source>
        <dbReference type="EMBL" id="KYP48410.1"/>
    </source>
</evidence>
<evidence type="ECO:0000259" key="1">
    <source>
        <dbReference type="Pfam" id="PF10536"/>
    </source>
</evidence>
<accession>A0A151S0S9</accession>
<dbReference type="Pfam" id="PF10536">
    <property type="entry name" value="PMD"/>
    <property type="match status" value="1"/>
</dbReference>